<dbReference type="Proteomes" id="UP000230392">
    <property type="component" value="Unassembled WGS sequence"/>
</dbReference>
<dbReference type="Pfam" id="PF14385">
    <property type="entry name" value="DUF4416"/>
    <property type="match status" value="1"/>
</dbReference>
<protein>
    <submittedName>
        <fullName evidence="1">GTP-binding protein</fullName>
    </submittedName>
</protein>
<accession>A0A2G9YBQ7</accession>
<name>A0A2G9YBQ7_9BACT</name>
<gene>
    <name evidence="1" type="ORF">COX46_00855</name>
</gene>
<dbReference type="EMBL" id="PCRF01000039">
    <property type="protein sequence ID" value="PIP16666.1"/>
    <property type="molecule type" value="Genomic_DNA"/>
</dbReference>
<evidence type="ECO:0000313" key="1">
    <source>
        <dbReference type="EMBL" id="PIP16666.1"/>
    </source>
</evidence>
<reference evidence="1 2" key="1">
    <citation type="submission" date="2017-09" db="EMBL/GenBank/DDBJ databases">
        <title>Depth-based differentiation of microbial function through sediment-hosted aquifers and enrichment of novel symbionts in the deep terrestrial subsurface.</title>
        <authorList>
            <person name="Probst A.J."/>
            <person name="Ladd B."/>
            <person name="Jarett J.K."/>
            <person name="Geller-Mcgrath D.E."/>
            <person name="Sieber C.M."/>
            <person name="Emerson J.B."/>
            <person name="Anantharaman K."/>
            <person name="Thomas B.C."/>
            <person name="Malmstrom R."/>
            <person name="Stieglmeier M."/>
            <person name="Klingl A."/>
            <person name="Woyke T."/>
            <person name="Ryan C.M."/>
            <person name="Banfield J.F."/>
        </authorList>
    </citation>
    <scope>NUCLEOTIDE SEQUENCE [LARGE SCALE GENOMIC DNA]</scope>
    <source>
        <strain evidence="1">CG23_combo_of_CG06-09_8_20_14_all_48_7</strain>
    </source>
</reference>
<sequence length="174" mass="20346">MGIPGKPERSVLFVGMLSGEPELFDVVTRFLVRKFGPVHLESKVVPFDFTDYYTPEMGGGLQRKFVAFQRSIFPNRISEIKVFTNKLERKYSQKKRRRINLDPGYLTPAKVVLASTKNFSHRIYLGRGIYAETTFICHKNRFEPLPWTYPDYRTEVYLEFFQNLRKLAKTAHLG</sequence>
<evidence type="ECO:0000313" key="2">
    <source>
        <dbReference type="Proteomes" id="UP000230392"/>
    </source>
</evidence>
<comment type="caution">
    <text evidence="1">The sequence shown here is derived from an EMBL/GenBank/DDBJ whole genome shotgun (WGS) entry which is preliminary data.</text>
</comment>
<organism evidence="1 2">
    <name type="scientific">bacterium (Candidatus Ratteibacteria) CG23_combo_of_CG06-09_8_20_14_all_48_7</name>
    <dbReference type="NCBI Taxonomy" id="2014292"/>
    <lineage>
        <taxon>Bacteria</taxon>
        <taxon>Candidatus Ratteibacteria</taxon>
    </lineage>
</organism>
<dbReference type="InterPro" id="IPR025529">
    <property type="entry name" value="DUF4416"/>
</dbReference>
<proteinExistence type="predicted"/>
<dbReference type="AlphaFoldDB" id="A0A2G9YBQ7"/>